<evidence type="ECO:0000256" key="2">
    <source>
        <dbReference type="ARBA" id="ARBA00006269"/>
    </source>
</evidence>
<dbReference type="InterPro" id="IPR041664">
    <property type="entry name" value="AAA_16"/>
</dbReference>
<organism evidence="11 12">
    <name type="scientific">Hymenoscyphus albidus</name>
    <dbReference type="NCBI Taxonomy" id="595503"/>
    <lineage>
        <taxon>Eukaryota</taxon>
        <taxon>Fungi</taxon>
        <taxon>Dikarya</taxon>
        <taxon>Ascomycota</taxon>
        <taxon>Pezizomycotina</taxon>
        <taxon>Leotiomycetes</taxon>
        <taxon>Helotiales</taxon>
        <taxon>Helotiaceae</taxon>
        <taxon>Hymenoscyphus</taxon>
    </lineage>
</organism>
<name>A0A9N9QB54_9HELO</name>
<dbReference type="PANTHER" id="PTHR12705">
    <property type="entry name" value="ORIGIN RECOGNITION COMPLEX SUBUNIT 5"/>
    <property type="match status" value="1"/>
</dbReference>
<comment type="caution">
    <text evidence="11">The sequence shown here is derived from an EMBL/GenBank/DDBJ whole genome shotgun (WGS) entry which is preliminary data.</text>
</comment>
<evidence type="ECO:0008006" key="13">
    <source>
        <dbReference type="Google" id="ProtNLM"/>
    </source>
</evidence>
<feature type="domain" description="Orc1-like AAA ATPase" evidence="8">
    <location>
        <begin position="19"/>
        <end position="185"/>
    </location>
</feature>
<reference evidence="11" key="1">
    <citation type="submission" date="2021-07" db="EMBL/GenBank/DDBJ databases">
        <authorList>
            <person name="Durling M."/>
        </authorList>
    </citation>
    <scope>NUCLEOTIDE SEQUENCE</scope>
</reference>
<evidence type="ECO:0000256" key="4">
    <source>
        <dbReference type="ARBA" id="ARBA00022741"/>
    </source>
</evidence>
<dbReference type="InterPro" id="IPR048866">
    <property type="entry name" value="ORC5_lid"/>
</dbReference>
<dbReference type="Pfam" id="PF13191">
    <property type="entry name" value="AAA_16"/>
    <property type="match status" value="1"/>
</dbReference>
<sequence length="511" mass="56029">MASLFSLPNEVILSTLNTQFPCRNHQIRALATLLAIRGAPSRNIVLHGLYSTGKTAITKALLEKLSNTHAQNGVTNGESHDEEDQLRYAIVKSAECISGRHLLEQTIGAVAQAISWDGDIGRCENLAQLPVSIGRMMEKWIKGEEQPSKRRLVLVFDGIDQQRETPGTLFPALGRLGEIIPNLTILYIITSPRPNFLHLPGVPHIHFPTYTKPEILSIVSSLTPTPSLPSGEPDTHAVWQRFCPAVYDSLSKHSGRDILSFRTMCLTLWPQFIAPIIAGTYYPTPFSRLLVANKALFQNNSVLVPSIVAPKPPSTTKTSTNTNITKAMTGPKLPALATQLPFHTRLLLLAAYLASFNPPRTDILYFMKSATSRRRKRGGGTALTKTSAPKNRKISRKLLGAQAFVLERMLAIFRCLNADAASHKRYAQGRGGENRRVGKDGKWESEDPSGSADIYTAIATLTSLRLLIRMGSVSTGDVLEGSAKYKVAVGWEVVRGIGRSVGVEMEDYLAE</sequence>
<evidence type="ECO:0000256" key="3">
    <source>
        <dbReference type="ARBA" id="ARBA00022705"/>
    </source>
</evidence>
<proteinExistence type="inferred from homology"/>
<dbReference type="SUPFAM" id="SSF52540">
    <property type="entry name" value="P-loop containing nucleoside triphosphate hydrolases"/>
    <property type="match status" value="1"/>
</dbReference>
<dbReference type="GO" id="GO:0005664">
    <property type="term" value="C:nuclear origin of replication recognition complex"/>
    <property type="evidence" value="ECO:0007669"/>
    <property type="project" value="TreeGrafter"/>
</dbReference>
<dbReference type="Pfam" id="PF21639">
    <property type="entry name" value="ORC5_lid"/>
    <property type="match status" value="1"/>
</dbReference>
<dbReference type="GO" id="GO:0006270">
    <property type="term" value="P:DNA replication initiation"/>
    <property type="evidence" value="ECO:0007669"/>
    <property type="project" value="TreeGrafter"/>
</dbReference>
<evidence type="ECO:0000313" key="11">
    <source>
        <dbReference type="EMBL" id="CAG8981137.1"/>
    </source>
</evidence>
<feature type="domain" description="ORC5 lid" evidence="10">
    <location>
        <begin position="239"/>
        <end position="298"/>
    </location>
</feature>
<dbReference type="OrthoDB" id="365981at2759"/>
<evidence type="ECO:0000259" key="8">
    <source>
        <dbReference type="Pfam" id="PF13191"/>
    </source>
</evidence>
<dbReference type="GO" id="GO:0003688">
    <property type="term" value="F:DNA replication origin binding"/>
    <property type="evidence" value="ECO:0007669"/>
    <property type="project" value="TreeGrafter"/>
</dbReference>
<feature type="region of interest" description="Disordered" evidence="7">
    <location>
        <begin position="427"/>
        <end position="449"/>
    </location>
</feature>
<dbReference type="InterPro" id="IPR020796">
    <property type="entry name" value="ORC5"/>
</dbReference>
<evidence type="ECO:0000259" key="9">
    <source>
        <dbReference type="Pfam" id="PF14630"/>
    </source>
</evidence>
<dbReference type="InterPro" id="IPR027417">
    <property type="entry name" value="P-loop_NTPase"/>
</dbReference>
<feature type="compositionally biased region" description="Basic and acidic residues" evidence="7">
    <location>
        <begin position="432"/>
        <end position="445"/>
    </location>
</feature>
<comment type="subcellular location">
    <subcellularLocation>
        <location evidence="1">Nucleus</location>
    </subcellularLocation>
</comment>
<keyword evidence="6" id="KW-0539">Nucleus</keyword>
<evidence type="ECO:0000256" key="7">
    <source>
        <dbReference type="SAM" id="MobiDB-lite"/>
    </source>
</evidence>
<evidence type="ECO:0000256" key="1">
    <source>
        <dbReference type="ARBA" id="ARBA00004123"/>
    </source>
</evidence>
<keyword evidence="5" id="KW-0067">ATP-binding</keyword>
<feature type="domain" description="Origin recognition complex subunit 5 C-terminal" evidence="9">
    <location>
        <begin position="340"/>
        <end position="509"/>
    </location>
</feature>
<dbReference type="AlphaFoldDB" id="A0A9N9QB54"/>
<accession>A0A9N9QB54</accession>
<keyword evidence="3" id="KW-0235">DNA replication</keyword>
<evidence type="ECO:0000256" key="5">
    <source>
        <dbReference type="ARBA" id="ARBA00022840"/>
    </source>
</evidence>
<evidence type="ECO:0000313" key="12">
    <source>
        <dbReference type="Proteomes" id="UP000701801"/>
    </source>
</evidence>
<dbReference type="PANTHER" id="PTHR12705:SF0">
    <property type="entry name" value="ORIGIN RECOGNITION COMPLEX SUBUNIT 5"/>
    <property type="match status" value="1"/>
</dbReference>
<comment type="similarity">
    <text evidence="2">Belongs to the ORC5 family.</text>
</comment>
<keyword evidence="4" id="KW-0547">Nucleotide-binding</keyword>
<dbReference type="EMBL" id="CAJVRM010000451">
    <property type="protein sequence ID" value="CAG8981137.1"/>
    <property type="molecule type" value="Genomic_DNA"/>
</dbReference>
<dbReference type="Gene3D" id="3.40.50.300">
    <property type="entry name" value="P-loop containing nucleotide triphosphate hydrolases"/>
    <property type="match status" value="1"/>
</dbReference>
<dbReference type="Proteomes" id="UP000701801">
    <property type="component" value="Unassembled WGS sequence"/>
</dbReference>
<evidence type="ECO:0000256" key="6">
    <source>
        <dbReference type="ARBA" id="ARBA00023242"/>
    </source>
</evidence>
<gene>
    <name evidence="11" type="ORF">HYALB_00005852</name>
</gene>
<evidence type="ECO:0000259" key="10">
    <source>
        <dbReference type="Pfam" id="PF21639"/>
    </source>
</evidence>
<protein>
    <recommendedName>
        <fullName evidence="13">Orc1-like AAA ATPase domain-containing protein</fullName>
    </recommendedName>
</protein>
<keyword evidence="12" id="KW-1185">Reference proteome</keyword>
<dbReference type="InterPro" id="IPR047088">
    <property type="entry name" value="ORC5_C"/>
</dbReference>
<dbReference type="Pfam" id="PF14630">
    <property type="entry name" value="ORC5_C"/>
    <property type="match status" value="1"/>
</dbReference>